<reference evidence="1" key="1">
    <citation type="journal article" date="2015" name="J. Clin. Microbiol.">
        <title>Long-Range HIV Genotyping Using Viral RNA and Proviral DNA for Analysis of HIV Drug Resistance and HIV Clustering.</title>
        <authorList>
            <person name="Novitsky V."/>
            <person name="Zahralban-Steele M."/>
            <person name="McLane M.F."/>
            <person name="Moyo S."/>
            <person name="van Widenfelt E."/>
            <person name="Gaseitsiwe S."/>
            <person name="Makhema J."/>
            <person name="Essex M."/>
        </authorList>
    </citation>
    <scope>NUCLEOTIDE SEQUENCE</scope>
    <source>
        <strain evidence="1">Bcpp_00051_amp2</strain>
    </source>
</reference>
<sequence length="27" mass="3051">MLSLLKRVNYKLKVKALLIALIIAIIV</sequence>
<gene>
    <name evidence="1" type="primary">vpu</name>
</gene>
<proteinExistence type="predicted"/>
<organism evidence="1">
    <name type="scientific">Human immunodeficiency virus type 1</name>
    <name type="common">HIV-1</name>
    <dbReference type="NCBI Taxonomy" id="11676"/>
    <lineage>
        <taxon>Viruses</taxon>
        <taxon>Riboviria</taxon>
        <taxon>Pararnavirae</taxon>
        <taxon>Artverviricota</taxon>
        <taxon>Revtraviricetes</taxon>
        <taxon>Ortervirales</taxon>
        <taxon>Retroviridae</taxon>
        <taxon>Orthoretrovirinae</taxon>
        <taxon>Lentivirus</taxon>
        <taxon>Lentivirus humimdef1</taxon>
    </lineage>
</organism>
<evidence type="ECO:0000313" key="1">
    <source>
        <dbReference type="EMBL" id="AKN10732.1"/>
    </source>
</evidence>
<accession>A0A0H3YCU8</accession>
<protein>
    <submittedName>
        <fullName evidence="1">Truncated vpu protein</fullName>
    </submittedName>
</protein>
<organismHost>
    <name type="scientific">Homo sapiens</name>
    <name type="common">Human</name>
    <dbReference type="NCBI Taxonomy" id="9606"/>
</organismHost>
<dbReference type="EMBL" id="KR861260">
    <property type="protein sequence ID" value="AKN10732.1"/>
    <property type="molecule type" value="Genomic_DNA"/>
</dbReference>
<name>A0A0H3YCU8_HV1</name>